<dbReference type="InterPro" id="IPR011010">
    <property type="entry name" value="DNA_brk_join_enz"/>
</dbReference>
<evidence type="ECO:0000256" key="3">
    <source>
        <dbReference type="ARBA" id="ARBA00023125"/>
    </source>
</evidence>
<dbReference type="RefSeq" id="WP_136354753.1">
    <property type="nucleotide sequence ID" value="NZ_CP046266.1"/>
</dbReference>
<dbReference type="InterPro" id="IPR044068">
    <property type="entry name" value="CB"/>
</dbReference>
<dbReference type="PANTHER" id="PTHR30349:SF41">
    <property type="entry name" value="INTEGRASE_RECOMBINASE PROTEIN MJ0367-RELATED"/>
    <property type="match status" value="1"/>
</dbReference>
<dbReference type="GO" id="GO:0003677">
    <property type="term" value="F:DNA binding"/>
    <property type="evidence" value="ECO:0007669"/>
    <property type="project" value="UniProtKB-UniRule"/>
</dbReference>
<dbReference type="Pfam" id="PF00589">
    <property type="entry name" value="Phage_integrase"/>
    <property type="match status" value="1"/>
</dbReference>
<dbReference type="PANTHER" id="PTHR30349">
    <property type="entry name" value="PHAGE INTEGRASE-RELATED"/>
    <property type="match status" value="1"/>
</dbReference>
<dbReference type="InterPro" id="IPR010998">
    <property type="entry name" value="Integrase_recombinase_N"/>
</dbReference>
<keyword evidence="3" id="KW-0238">DNA-binding</keyword>
<dbReference type="PROSITE" id="PS51898">
    <property type="entry name" value="TYR_RECOMBINASE"/>
    <property type="match status" value="1"/>
</dbReference>
<dbReference type="AlphaFoldDB" id="A0A4S4BWD1"/>
<dbReference type="Pfam" id="PF02899">
    <property type="entry name" value="Phage_int_SAM_1"/>
    <property type="match status" value="1"/>
</dbReference>
<name>A0A4S4BWD1_9BACI</name>
<keyword evidence="6" id="KW-1185">Reference proteome</keyword>
<dbReference type="Proteomes" id="UP000310334">
    <property type="component" value="Unassembled WGS sequence"/>
</dbReference>
<dbReference type="OrthoDB" id="107900at2"/>
<evidence type="ECO:0000256" key="1">
    <source>
        <dbReference type="ARBA" id="ARBA00008857"/>
    </source>
</evidence>
<keyword evidence="2" id="KW-0229">DNA integration</keyword>
<organism evidence="5 6">
    <name type="scientific">Metabacillus sediminilitoris</name>
    <dbReference type="NCBI Taxonomy" id="2567941"/>
    <lineage>
        <taxon>Bacteria</taxon>
        <taxon>Bacillati</taxon>
        <taxon>Bacillota</taxon>
        <taxon>Bacilli</taxon>
        <taxon>Bacillales</taxon>
        <taxon>Bacillaceae</taxon>
        <taxon>Metabacillus</taxon>
    </lineage>
</organism>
<dbReference type="Gene3D" id="1.10.443.10">
    <property type="entry name" value="Intergrase catalytic core"/>
    <property type="match status" value="1"/>
</dbReference>
<evidence type="ECO:0000256" key="2">
    <source>
        <dbReference type="ARBA" id="ARBA00022908"/>
    </source>
</evidence>
<dbReference type="PROSITE" id="PS51900">
    <property type="entry name" value="CB"/>
    <property type="match status" value="1"/>
</dbReference>
<keyword evidence="4" id="KW-0233">DNA recombination</keyword>
<dbReference type="GO" id="GO:0006310">
    <property type="term" value="P:DNA recombination"/>
    <property type="evidence" value="ECO:0007669"/>
    <property type="project" value="UniProtKB-KW"/>
</dbReference>
<gene>
    <name evidence="5" type="ORF">E6W99_13655</name>
</gene>
<proteinExistence type="inferred from homology"/>
<dbReference type="SUPFAM" id="SSF56349">
    <property type="entry name" value="DNA breaking-rejoining enzymes"/>
    <property type="match status" value="1"/>
</dbReference>
<dbReference type="Gene3D" id="1.10.150.130">
    <property type="match status" value="1"/>
</dbReference>
<dbReference type="InterPro" id="IPR050090">
    <property type="entry name" value="Tyrosine_recombinase_XerCD"/>
</dbReference>
<sequence>MNLSLEDYITEIEIQNYSKSTVKNKKAILIQFERWLWESFQIELEDATTRHIKRWIKHLLDESIKANTINTKLKTLNNFYKFCIKEKILKDNPLNDIELLKEEKVMIKPFSIDDIQKMIDFYCGSNYMDVRNKTILTCLFETGIRSAELSNIMLTDVFDDALLIRGKGNKQRLVPVSLHLKRQLNKYRRVREKYLKGEECPFLFVCTRAKGGGLVMKDVNSIGRMGHDAVLNVVKRSGKACGVDVKLLVHSCRRSYAQISLGHTDLYTVSRLLGHNQLATTERYIQSMEDKTVLERGRNASPLTTLRKKYS</sequence>
<reference evidence="5 6" key="1">
    <citation type="submission" date="2019-04" db="EMBL/GenBank/DDBJ databases">
        <title>Bacillus sediminilitoris sp. nov., isolated from a tidal flat sediment on the East China Sea.</title>
        <authorList>
            <person name="Wei Y."/>
            <person name="Mao H."/>
            <person name="Fang J."/>
        </authorList>
    </citation>
    <scope>NUCLEOTIDE SEQUENCE [LARGE SCALE GENOMIC DNA]</scope>
    <source>
        <strain evidence="5 6">DSL-17</strain>
    </source>
</reference>
<dbReference type="InterPro" id="IPR002104">
    <property type="entry name" value="Integrase_catalytic"/>
</dbReference>
<accession>A0A4S4BWD1</accession>
<evidence type="ECO:0000313" key="5">
    <source>
        <dbReference type="EMBL" id="THF79380.1"/>
    </source>
</evidence>
<comment type="caution">
    <text evidence="5">The sequence shown here is derived from an EMBL/GenBank/DDBJ whole genome shotgun (WGS) entry which is preliminary data.</text>
</comment>
<comment type="similarity">
    <text evidence="1">Belongs to the 'phage' integrase family.</text>
</comment>
<dbReference type="GO" id="GO:0015074">
    <property type="term" value="P:DNA integration"/>
    <property type="evidence" value="ECO:0007669"/>
    <property type="project" value="UniProtKB-KW"/>
</dbReference>
<protein>
    <submittedName>
        <fullName evidence="5">Uncharacterized protein</fullName>
    </submittedName>
</protein>
<dbReference type="EMBL" id="SSNT01000009">
    <property type="protein sequence ID" value="THF79380.1"/>
    <property type="molecule type" value="Genomic_DNA"/>
</dbReference>
<dbReference type="InterPro" id="IPR013762">
    <property type="entry name" value="Integrase-like_cat_sf"/>
</dbReference>
<evidence type="ECO:0000313" key="6">
    <source>
        <dbReference type="Proteomes" id="UP000310334"/>
    </source>
</evidence>
<evidence type="ECO:0000256" key="4">
    <source>
        <dbReference type="ARBA" id="ARBA00023172"/>
    </source>
</evidence>
<dbReference type="InterPro" id="IPR004107">
    <property type="entry name" value="Integrase_SAM-like_N"/>
</dbReference>